<dbReference type="EMBL" id="ML977603">
    <property type="protein sequence ID" value="KAF1998555.1"/>
    <property type="molecule type" value="Genomic_DNA"/>
</dbReference>
<feature type="compositionally biased region" description="Polar residues" evidence="2">
    <location>
        <begin position="261"/>
        <end position="270"/>
    </location>
</feature>
<evidence type="ECO:0000256" key="1">
    <source>
        <dbReference type="SAM" id="Coils"/>
    </source>
</evidence>
<feature type="coiled-coil region" evidence="1">
    <location>
        <begin position="384"/>
        <end position="411"/>
    </location>
</feature>
<dbReference type="OrthoDB" id="3800150at2759"/>
<reference evidence="3" key="1">
    <citation type="journal article" date="2020" name="Stud. Mycol.">
        <title>101 Dothideomycetes genomes: a test case for predicting lifestyles and emergence of pathogens.</title>
        <authorList>
            <person name="Haridas S."/>
            <person name="Albert R."/>
            <person name="Binder M."/>
            <person name="Bloem J."/>
            <person name="Labutti K."/>
            <person name="Salamov A."/>
            <person name="Andreopoulos B."/>
            <person name="Baker S."/>
            <person name="Barry K."/>
            <person name="Bills G."/>
            <person name="Bluhm B."/>
            <person name="Cannon C."/>
            <person name="Castanera R."/>
            <person name="Culley D."/>
            <person name="Daum C."/>
            <person name="Ezra D."/>
            <person name="Gonzalez J."/>
            <person name="Henrissat B."/>
            <person name="Kuo A."/>
            <person name="Liang C."/>
            <person name="Lipzen A."/>
            <person name="Lutzoni F."/>
            <person name="Magnuson J."/>
            <person name="Mondo S."/>
            <person name="Nolan M."/>
            <person name="Ohm R."/>
            <person name="Pangilinan J."/>
            <person name="Park H.-J."/>
            <person name="Ramirez L."/>
            <person name="Alfaro M."/>
            <person name="Sun H."/>
            <person name="Tritt A."/>
            <person name="Yoshinaga Y."/>
            <person name="Zwiers L.-H."/>
            <person name="Turgeon B."/>
            <person name="Goodwin S."/>
            <person name="Spatafora J."/>
            <person name="Crous P."/>
            <person name="Grigoriev I."/>
        </authorList>
    </citation>
    <scope>NUCLEOTIDE SEQUENCE</scope>
    <source>
        <strain evidence="3">CBS 123094</strain>
    </source>
</reference>
<proteinExistence type="predicted"/>
<evidence type="ECO:0000256" key="2">
    <source>
        <dbReference type="SAM" id="MobiDB-lite"/>
    </source>
</evidence>
<feature type="compositionally biased region" description="Acidic residues" evidence="2">
    <location>
        <begin position="196"/>
        <end position="206"/>
    </location>
</feature>
<feature type="region of interest" description="Disordered" evidence="2">
    <location>
        <begin position="1"/>
        <end position="51"/>
    </location>
</feature>
<accession>A0A6A5WH96</accession>
<feature type="region of interest" description="Disordered" evidence="2">
    <location>
        <begin position="184"/>
        <end position="224"/>
    </location>
</feature>
<feature type="region of interest" description="Disordered" evidence="2">
    <location>
        <begin position="252"/>
        <end position="291"/>
    </location>
</feature>
<organism evidence="3 4">
    <name type="scientific">Amniculicola lignicola CBS 123094</name>
    <dbReference type="NCBI Taxonomy" id="1392246"/>
    <lineage>
        <taxon>Eukaryota</taxon>
        <taxon>Fungi</taxon>
        <taxon>Dikarya</taxon>
        <taxon>Ascomycota</taxon>
        <taxon>Pezizomycotina</taxon>
        <taxon>Dothideomycetes</taxon>
        <taxon>Pleosporomycetidae</taxon>
        <taxon>Pleosporales</taxon>
        <taxon>Amniculicolaceae</taxon>
        <taxon>Amniculicola</taxon>
    </lineage>
</organism>
<feature type="compositionally biased region" description="Low complexity" evidence="2">
    <location>
        <begin position="278"/>
        <end position="287"/>
    </location>
</feature>
<keyword evidence="1" id="KW-0175">Coiled coil</keyword>
<evidence type="ECO:0000313" key="4">
    <source>
        <dbReference type="Proteomes" id="UP000799779"/>
    </source>
</evidence>
<evidence type="ECO:0000313" key="3">
    <source>
        <dbReference type="EMBL" id="KAF1998555.1"/>
    </source>
</evidence>
<keyword evidence="4" id="KW-1185">Reference proteome</keyword>
<dbReference type="Proteomes" id="UP000799779">
    <property type="component" value="Unassembled WGS sequence"/>
</dbReference>
<feature type="region of interest" description="Disordered" evidence="2">
    <location>
        <begin position="310"/>
        <end position="332"/>
    </location>
</feature>
<gene>
    <name evidence="3" type="ORF">P154DRAFT_564701</name>
</gene>
<sequence>MSPSVNRPRHDSMDSILGDDTTQSTPMPKIKSEEHTKKKPGPKPTKTPLMKNDMKAKIAVIKEIESFWGRGFIKRYIPQCHRPLVKRPPGTTRNIPRFHEEDPKKWKPSVLKAIRMICEKTDDHLLVKKLMGEVIGYRNKNTGNKKPEVVTTDFDVIEDVVEKGWAVPQSFAIRYKHLLAAQPGRGEAGENNNSYYDDDAEEDGNDGADIRMAEDGSEEEQDARARVSKFFYPPALQSTPRRTTNQEMRALGQHPLPPFQPSSRTSQTKTQPRRHSSYHTSSTVLSSDSDEPLAKVISERRRHLPATVTATAATPSSFSHRDPPRTHRRADRRAAPSVINNIEIKNEPDDGFQLPALNFGMSSNGYNASPTAVIVKDEQVVEDFDVLEAEMQVAEANARQARLRLELIKRRRSKA</sequence>
<dbReference type="AlphaFoldDB" id="A0A6A5WH96"/>
<name>A0A6A5WH96_9PLEO</name>
<protein>
    <submittedName>
        <fullName evidence="3">Uncharacterized protein</fullName>
    </submittedName>
</protein>